<dbReference type="Proteomes" id="UP000315226">
    <property type="component" value="Unassembled WGS sequence"/>
</dbReference>
<evidence type="ECO:0000313" key="3">
    <source>
        <dbReference type="EMBL" id="GEB59127.1"/>
    </source>
</evidence>
<comment type="caution">
    <text evidence="3">The sequence shown here is derived from an EMBL/GenBank/DDBJ whole genome shotgun (WGS) entry which is preliminary data.</text>
</comment>
<organism evidence="3 4">
    <name type="scientific">Streptomyces gardneri</name>
    <dbReference type="NCBI Taxonomy" id="66892"/>
    <lineage>
        <taxon>Bacteria</taxon>
        <taxon>Bacillati</taxon>
        <taxon>Actinomycetota</taxon>
        <taxon>Actinomycetes</taxon>
        <taxon>Kitasatosporales</taxon>
        <taxon>Streptomycetaceae</taxon>
        <taxon>Streptomyces</taxon>
    </lineage>
</organism>
<feature type="compositionally biased region" description="Pro residues" evidence="1">
    <location>
        <begin position="27"/>
        <end position="37"/>
    </location>
</feature>
<keyword evidence="2" id="KW-0732">Signal</keyword>
<feature type="compositionally biased region" description="Low complexity" evidence="1">
    <location>
        <begin position="79"/>
        <end position="89"/>
    </location>
</feature>
<feature type="chain" id="PRO_5021264049" description="Lipoprotein" evidence="2">
    <location>
        <begin position="28"/>
        <end position="171"/>
    </location>
</feature>
<proteinExistence type="predicted"/>
<feature type="compositionally biased region" description="Pro residues" evidence="1">
    <location>
        <begin position="66"/>
        <end position="78"/>
    </location>
</feature>
<evidence type="ECO:0000313" key="4">
    <source>
        <dbReference type="Proteomes" id="UP000315226"/>
    </source>
</evidence>
<feature type="signal peptide" evidence="2">
    <location>
        <begin position="1"/>
        <end position="27"/>
    </location>
</feature>
<dbReference type="OrthoDB" id="4338366at2"/>
<dbReference type="EMBL" id="BJMN01000030">
    <property type="protein sequence ID" value="GEB59127.1"/>
    <property type="molecule type" value="Genomic_DNA"/>
</dbReference>
<evidence type="ECO:0000256" key="1">
    <source>
        <dbReference type="SAM" id="MobiDB-lite"/>
    </source>
</evidence>
<dbReference type="PROSITE" id="PS51257">
    <property type="entry name" value="PROKAR_LIPOPROTEIN"/>
    <property type="match status" value="1"/>
</dbReference>
<keyword evidence="4" id="KW-1185">Reference proteome</keyword>
<feature type="region of interest" description="Disordered" evidence="1">
    <location>
        <begin position="24"/>
        <end position="148"/>
    </location>
</feature>
<dbReference type="AlphaFoldDB" id="A0A4Y3RQN3"/>
<evidence type="ECO:0008006" key="5">
    <source>
        <dbReference type="Google" id="ProtNLM"/>
    </source>
</evidence>
<dbReference type="RefSeq" id="WP_141298371.1">
    <property type="nucleotide sequence ID" value="NZ_BJMN01000030.1"/>
</dbReference>
<accession>A0A4Y3RQN3</accession>
<gene>
    <name evidence="3" type="ORF">SGA01_47320</name>
</gene>
<reference evidence="3 4" key="1">
    <citation type="submission" date="2019-06" db="EMBL/GenBank/DDBJ databases">
        <title>Whole genome shotgun sequence of Streptomyces gardneri NBRC 12865.</title>
        <authorList>
            <person name="Hosoyama A."/>
            <person name="Uohara A."/>
            <person name="Ohji S."/>
            <person name="Ichikawa N."/>
        </authorList>
    </citation>
    <scope>NUCLEOTIDE SEQUENCE [LARGE SCALE GENOMIC DNA]</scope>
    <source>
        <strain evidence="3 4">NBRC 12865</strain>
    </source>
</reference>
<sequence>MHGTRTTAKILVGAAVAALAGCAPADARPPAPVPPPAAESSVLPAQEVAPQIVEGPAREALEAALPAPPPSAVPPPSTAPRATPVPAAAPERHRRTAVTPQPPEPRPAATPRHHETPSPAPRPAVPDLPGLADLPKEPPQSRADVCDLGERYGGWDPHSDQARICHGTYGR</sequence>
<name>A0A4Y3RQN3_9ACTN</name>
<protein>
    <recommendedName>
        <fullName evidence="5">Lipoprotein</fullName>
    </recommendedName>
</protein>
<evidence type="ECO:0000256" key="2">
    <source>
        <dbReference type="SAM" id="SignalP"/>
    </source>
</evidence>